<protein>
    <recommendedName>
        <fullName evidence="14">p53 DNA-binding domain-containing protein</fullName>
    </recommendedName>
</protein>
<dbReference type="Gene3D" id="2.60.40.720">
    <property type="match status" value="1"/>
</dbReference>
<evidence type="ECO:0000259" key="14">
    <source>
        <dbReference type="Pfam" id="PF00870"/>
    </source>
</evidence>
<evidence type="ECO:0000313" key="16">
    <source>
        <dbReference type="Proteomes" id="UP001566132"/>
    </source>
</evidence>
<dbReference type="PANTHER" id="PTHR11447:SF16">
    <property type="entry name" value="P53 PROTEIN LONG FORM VARIANT 1"/>
    <property type="match status" value="1"/>
</dbReference>
<dbReference type="GO" id="GO:0006915">
    <property type="term" value="P:apoptotic process"/>
    <property type="evidence" value="ECO:0007669"/>
    <property type="project" value="UniProtKB-KW"/>
</dbReference>
<feature type="domain" description="p53 DNA-binding" evidence="14">
    <location>
        <begin position="74"/>
        <end position="263"/>
    </location>
</feature>
<evidence type="ECO:0000256" key="7">
    <source>
        <dbReference type="ARBA" id="ARBA00023125"/>
    </source>
</evidence>
<evidence type="ECO:0000256" key="3">
    <source>
        <dbReference type="ARBA" id="ARBA00022703"/>
    </source>
</evidence>
<organism evidence="15 16">
    <name type="scientific">Hypothenemus hampei</name>
    <name type="common">Coffee berry borer</name>
    <dbReference type="NCBI Taxonomy" id="57062"/>
    <lineage>
        <taxon>Eukaryota</taxon>
        <taxon>Metazoa</taxon>
        <taxon>Ecdysozoa</taxon>
        <taxon>Arthropoda</taxon>
        <taxon>Hexapoda</taxon>
        <taxon>Insecta</taxon>
        <taxon>Pterygota</taxon>
        <taxon>Neoptera</taxon>
        <taxon>Endopterygota</taxon>
        <taxon>Coleoptera</taxon>
        <taxon>Polyphaga</taxon>
        <taxon>Cucujiformia</taxon>
        <taxon>Curculionidae</taxon>
        <taxon>Scolytinae</taxon>
        <taxon>Hypothenemus</taxon>
    </lineage>
</organism>
<dbReference type="InterPro" id="IPR002117">
    <property type="entry name" value="p53_tumour_suppressor"/>
</dbReference>
<dbReference type="InterPro" id="IPR011615">
    <property type="entry name" value="p53_DNA-bd"/>
</dbReference>
<comment type="subcellular location">
    <subcellularLocation>
        <location evidence="1">Nucleus</location>
    </subcellularLocation>
</comment>
<dbReference type="CDD" id="cd08367">
    <property type="entry name" value="P53"/>
    <property type="match status" value="1"/>
</dbReference>
<keyword evidence="16" id="KW-1185">Reference proteome</keyword>
<evidence type="ECO:0000256" key="4">
    <source>
        <dbReference type="ARBA" id="ARBA00022723"/>
    </source>
</evidence>
<evidence type="ECO:0000313" key="15">
    <source>
        <dbReference type="EMBL" id="KAL1501379.1"/>
    </source>
</evidence>
<comment type="similarity">
    <text evidence="2">Belongs to the p53 family.</text>
</comment>
<name>A0ABD1ERH2_HYPHA</name>
<gene>
    <name evidence="15" type="ORF">ABEB36_006709</name>
</gene>
<evidence type="ECO:0000256" key="6">
    <source>
        <dbReference type="ARBA" id="ARBA00023015"/>
    </source>
</evidence>
<feature type="binding site" evidence="11">
    <location>
        <position position="213"/>
    </location>
    <ligand>
        <name>Zn(2+)</name>
        <dbReference type="ChEBI" id="CHEBI:29105"/>
    </ligand>
</feature>
<comment type="caution">
    <text evidence="15">The sequence shown here is derived from an EMBL/GenBank/DDBJ whole genome shotgun (WGS) entry which is preliminary data.</text>
</comment>
<feature type="binding site" evidence="11">
    <location>
        <position position="217"/>
    </location>
    <ligand>
        <name>Zn(2+)</name>
        <dbReference type="ChEBI" id="CHEBI:29105"/>
    </ligand>
</feature>
<evidence type="ECO:0000256" key="5">
    <source>
        <dbReference type="ARBA" id="ARBA00022833"/>
    </source>
</evidence>
<evidence type="ECO:0000256" key="8">
    <source>
        <dbReference type="ARBA" id="ARBA00023159"/>
    </source>
</evidence>
<reference evidence="15 16" key="1">
    <citation type="submission" date="2024-05" db="EMBL/GenBank/DDBJ databases">
        <title>Genetic variation in Jamaican populations of the coffee berry borer (Hypothenemus hampei).</title>
        <authorList>
            <person name="Errbii M."/>
            <person name="Myrie A."/>
        </authorList>
    </citation>
    <scope>NUCLEOTIDE SEQUENCE [LARGE SCALE GENOMIC DNA]</scope>
    <source>
        <strain evidence="15">JA-Hopewell-2020-01-JO</strain>
        <tissue evidence="15">Whole body</tissue>
    </source>
</reference>
<keyword evidence="10" id="KW-0539">Nucleus</keyword>
<evidence type="ECO:0000256" key="11">
    <source>
        <dbReference type="PIRSR" id="PIRSR602117-1"/>
    </source>
</evidence>
<evidence type="ECO:0000256" key="13">
    <source>
        <dbReference type="PIRSR" id="PIRSR602117-3"/>
    </source>
</evidence>
<evidence type="ECO:0000256" key="9">
    <source>
        <dbReference type="ARBA" id="ARBA00023163"/>
    </source>
</evidence>
<feature type="site" description="Interaction with DNA" evidence="12">
    <location>
        <position position="94"/>
    </location>
</feature>
<keyword evidence="4 11" id="KW-0479">Metal-binding</keyword>
<feature type="cross-link" description="Glycyl lysine isopeptide (Lys-Gly) (interchain with G-Cter in ubiquitin)" evidence="13">
    <location>
        <position position="267"/>
    </location>
</feature>
<keyword evidence="7" id="KW-0238">DNA-binding</keyword>
<dbReference type="SUPFAM" id="SSF49417">
    <property type="entry name" value="p53-like transcription factors"/>
    <property type="match status" value="1"/>
</dbReference>
<dbReference type="GO" id="GO:0046872">
    <property type="term" value="F:metal ion binding"/>
    <property type="evidence" value="ECO:0007669"/>
    <property type="project" value="UniProtKB-KW"/>
</dbReference>
<dbReference type="EMBL" id="JBDJPC010000005">
    <property type="protein sequence ID" value="KAL1501379.1"/>
    <property type="molecule type" value="Genomic_DNA"/>
</dbReference>
<keyword evidence="6" id="KW-0805">Transcription regulation</keyword>
<feature type="binding site" evidence="11">
    <location>
        <position position="147"/>
    </location>
    <ligand>
        <name>Zn(2+)</name>
        <dbReference type="ChEBI" id="CHEBI:29105"/>
    </ligand>
</feature>
<keyword evidence="8" id="KW-0010">Activator</keyword>
<keyword evidence="9" id="KW-0804">Transcription</keyword>
<feature type="binding site" evidence="11">
    <location>
        <position position="150"/>
    </location>
    <ligand>
        <name>Zn(2+)</name>
        <dbReference type="ChEBI" id="CHEBI:29105"/>
    </ligand>
</feature>
<dbReference type="PANTHER" id="PTHR11447">
    <property type="entry name" value="CELLULAR TUMOR ANTIGEN P53"/>
    <property type="match status" value="1"/>
</dbReference>
<dbReference type="GO" id="GO:0003677">
    <property type="term" value="F:DNA binding"/>
    <property type="evidence" value="ECO:0007669"/>
    <property type="project" value="UniProtKB-KW"/>
</dbReference>
<dbReference type="AlphaFoldDB" id="A0ABD1ERH2"/>
<accession>A0ABD1ERH2</accession>
<evidence type="ECO:0000256" key="1">
    <source>
        <dbReference type="ARBA" id="ARBA00004123"/>
    </source>
</evidence>
<dbReference type="Pfam" id="PF00870">
    <property type="entry name" value="P53"/>
    <property type="match status" value="1"/>
</dbReference>
<dbReference type="Proteomes" id="UP001566132">
    <property type="component" value="Unassembled WGS sequence"/>
</dbReference>
<evidence type="ECO:0000256" key="2">
    <source>
        <dbReference type="ARBA" id="ARBA00006167"/>
    </source>
</evidence>
<sequence>MSQALSELFSSDIEEEIYKHVGPDMTHILNSQNTVYPLESSTLYLRDTYDDKKAVHQFLGLALNPIPANSLLSNEEYIGPLNFDVSISPAPHSKNPWMYSSLLNKVYMDMNQQFPVDFSVENRLMTPLFVRVTPQYSSATDQPVIRCIHHEHHSDSTNADVAEHVRFHIIRCSNTQAHYIGDPKKNEKLSVVVPLQEPQAGNDSVREFFHFVCKGSCPSPGMNRRAVEVIFTLEDETGQVLGRKCLKVRVCACPKRDKAKEEGELEKNGNIASVAKGKKRKVATQMQNSQEDKVFVKEEDSTEYALKISCIGKQNYLKILEYAEDLYKSQIYLFKEQPIVQNRVKQNLVALSDLKRNVQ</sequence>
<proteinExistence type="inferred from homology"/>
<evidence type="ECO:0000256" key="12">
    <source>
        <dbReference type="PIRSR" id="PIRSR602117-2"/>
    </source>
</evidence>
<dbReference type="PRINTS" id="PR00386">
    <property type="entry name" value="P53SUPPRESSR"/>
</dbReference>
<dbReference type="GO" id="GO:0005634">
    <property type="term" value="C:nucleus"/>
    <property type="evidence" value="ECO:0007669"/>
    <property type="project" value="UniProtKB-SubCell"/>
</dbReference>
<dbReference type="InterPro" id="IPR012346">
    <property type="entry name" value="p53/RUNT-type_TF_DNA-bd_sf"/>
</dbReference>
<dbReference type="GO" id="GO:0006357">
    <property type="term" value="P:regulation of transcription by RNA polymerase II"/>
    <property type="evidence" value="ECO:0007669"/>
    <property type="project" value="UniProtKB-ARBA"/>
</dbReference>
<comment type="cofactor">
    <cofactor evidence="11">
        <name>Zn(2+)</name>
        <dbReference type="ChEBI" id="CHEBI:29105"/>
    </cofactor>
    <text evidence="11">Binds 1 zinc ion per subunit.</text>
</comment>
<keyword evidence="5 11" id="KW-0862">Zinc</keyword>
<keyword evidence="3" id="KW-0053">Apoptosis</keyword>
<dbReference type="InterPro" id="IPR008967">
    <property type="entry name" value="p53-like_TF_DNA-bd_sf"/>
</dbReference>
<evidence type="ECO:0000256" key="10">
    <source>
        <dbReference type="ARBA" id="ARBA00023242"/>
    </source>
</evidence>